<feature type="domain" description="SH3b" evidence="1">
    <location>
        <begin position="40"/>
        <end position="110"/>
    </location>
</feature>
<dbReference type="PANTHER" id="PTHR34408:SF1">
    <property type="entry name" value="GLYCOSYL HYDROLASE FAMILY 19 DOMAIN-CONTAINING PROTEIN HI_1415"/>
    <property type="match status" value="1"/>
</dbReference>
<dbReference type="Pfam" id="PF01832">
    <property type="entry name" value="Glucosaminidase"/>
    <property type="match status" value="1"/>
</dbReference>
<dbReference type="SMART" id="SM00047">
    <property type="entry name" value="LYZ2"/>
    <property type="match status" value="1"/>
</dbReference>
<dbReference type="Proteomes" id="UP000279911">
    <property type="component" value="Unassembled WGS sequence"/>
</dbReference>
<sequence>MKKFGKIILLTLTLLLFGFTSSSEFLSIQKVEASSIVITKKTTYQTTSNLKLRTGASVKNKAILTIRKGKIVTTTTQKGSWYKVAYTYSSKGKKVTKTGWVSGQYLKEYNKIVKTPGTYYFTKTSTPLYLSPDTKKKATIRIPANNGLYSNQKVLNSIGKTWYKVSYKGKSYYVYPSYIKKFTPFKFKKTAYKAKRDTYLYQSYGTIYSKLIKIPKGTVVSSTSGVGSWYKTSYTGKNGYIHKSSFIKTSEPVVIETAISNKVFLVNTNVILKSGAWEGAATLSTIPQGKFILPTHKVSNGWYKVNYAEKTGYVAGSHIQEVRTGSQITSRSGYQFIDLRTKSPVTASQIDTYIANFVNANDKKSVLTGKGQSFIDAGNKYGLNALYLAAHAIHESGYGTSNISFGKYNLFGFGAYDATPYIGAFRFKSIEQNIDYIARAMKATYLNPGNWKYKGAYLGYSTKTLSNARIDSSSEGMNYFYASDPYWGKVIASHMQKILPYDKTYYQSAKPNLTVFSAPPIPTGKDTFPSGILATAKQNLKVTDAAGKVKTLEKDTEFLLLEKANDFKVKIQLDDEIYWTKDIKFDRYKEFISVKNLGRALTSSLNVRPDPSTDKAAISTLKLNQYVHIVTDKEGNQVMDSSKNWYKIKLSNGTTGWVSAYYIARELE</sequence>
<dbReference type="InterPro" id="IPR002901">
    <property type="entry name" value="MGlyc_endo_b_GlcNAc-like_dom"/>
</dbReference>
<dbReference type="PANTHER" id="PTHR34408">
    <property type="entry name" value="FAMILY PROTEIN, PUTATIVE-RELATED"/>
    <property type="match status" value="1"/>
</dbReference>
<gene>
    <name evidence="2" type="ORF">EJA10_22325</name>
</gene>
<reference evidence="3" key="1">
    <citation type="submission" date="2018-12" db="EMBL/GenBank/DDBJ databases">
        <title>Bacillus chawlae sp. nov., Bacillus glennii sp. nov., and Bacillus saganii sp. nov. Isolated from the Vehicle Assembly Building at Kennedy Space Center where the Viking Spacecraft were Assembled.</title>
        <authorList>
            <person name="Seuylemezian A."/>
            <person name="Vaishampayan P."/>
        </authorList>
    </citation>
    <scope>NUCLEOTIDE SEQUENCE [LARGE SCALE GENOMIC DNA]</scope>
    <source>
        <strain evidence="3">DSM 13966</strain>
    </source>
</reference>
<comment type="caution">
    <text evidence="2">The sequence shown here is derived from an EMBL/GenBank/DDBJ whole genome shotgun (WGS) entry which is preliminary data.</text>
</comment>
<dbReference type="Gene3D" id="2.30.30.40">
    <property type="entry name" value="SH3 Domains"/>
    <property type="match status" value="4"/>
</dbReference>
<organism evidence="2 3">
    <name type="scientific">Mesobacillus subterraneus</name>
    <dbReference type="NCBI Taxonomy" id="285983"/>
    <lineage>
        <taxon>Bacteria</taxon>
        <taxon>Bacillati</taxon>
        <taxon>Bacillota</taxon>
        <taxon>Bacilli</taxon>
        <taxon>Bacillales</taxon>
        <taxon>Bacillaceae</taxon>
        <taxon>Mesobacillus</taxon>
    </lineage>
</organism>
<dbReference type="SMART" id="SM00287">
    <property type="entry name" value="SH3b"/>
    <property type="match status" value="5"/>
</dbReference>
<dbReference type="PROSITE" id="PS51781">
    <property type="entry name" value="SH3B"/>
    <property type="match status" value="2"/>
</dbReference>
<dbReference type="Gene3D" id="1.10.530.10">
    <property type="match status" value="1"/>
</dbReference>
<name>A0A3R9E5Y3_9BACI</name>
<protein>
    <submittedName>
        <fullName evidence="2">Peptide-binding protein</fullName>
    </submittedName>
</protein>
<evidence type="ECO:0000313" key="3">
    <source>
        <dbReference type="Proteomes" id="UP000279911"/>
    </source>
</evidence>
<accession>A0A3R9E5Y3</accession>
<dbReference type="RefSeq" id="WP_125482217.1">
    <property type="nucleotide sequence ID" value="NZ_RSFW01000036.1"/>
</dbReference>
<dbReference type="Pfam" id="PF08239">
    <property type="entry name" value="SH3_3"/>
    <property type="match status" value="2"/>
</dbReference>
<evidence type="ECO:0000313" key="2">
    <source>
        <dbReference type="EMBL" id="RSD21125.1"/>
    </source>
</evidence>
<dbReference type="OrthoDB" id="9816557at2"/>
<evidence type="ECO:0000259" key="1">
    <source>
        <dbReference type="PROSITE" id="PS51781"/>
    </source>
</evidence>
<proteinExistence type="predicted"/>
<feature type="domain" description="SH3b" evidence="1">
    <location>
        <begin position="589"/>
        <end position="667"/>
    </location>
</feature>
<dbReference type="GO" id="GO:0004040">
    <property type="term" value="F:amidase activity"/>
    <property type="evidence" value="ECO:0007669"/>
    <property type="project" value="InterPro"/>
</dbReference>
<dbReference type="AlphaFoldDB" id="A0A3R9E5Y3"/>
<dbReference type="InterPro" id="IPR052354">
    <property type="entry name" value="Cell_Wall_Dynamics_Protein"/>
</dbReference>
<dbReference type="InterPro" id="IPR003646">
    <property type="entry name" value="SH3-like_bac-type"/>
</dbReference>
<dbReference type="EMBL" id="RSFW01000036">
    <property type="protein sequence ID" value="RSD21125.1"/>
    <property type="molecule type" value="Genomic_DNA"/>
</dbReference>